<name>A0A3S0ZMU4_9BURK</name>
<sequence>MSLVTRTRELHARLALYGATKSSYNEAKQLDELRITLIEKRVARARDLLAARTVLAGHDMPSIVAAPSADLVKKTATLLQRFRDNPVKVTLAKETAWPAVEKLVDLYLNSAEKSARTAWGRFCEAKVPTDDPQGLKTDPELKFDPENLVVLREYEPLYKSLAVQSGSLPTRPEIAAKFVEDAQRAHALLDQLRRNMPPAVRRFLEQVQGGRVPLDQVTADVLTWLGGEGRLGEFEVRRKTP</sequence>
<dbReference type="AlphaFoldDB" id="A0A3S0ZMU4"/>
<proteinExistence type="predicted"/>
<accession>A0A3S0ZMU4</accession>
<protein>
    <submittedName>
        <fullName evidence="1">Uncharacterized protein</fullName>
    </submittedName>
</protein>
<gene>
    <name evidence="1" type="ORF">EJP67_10770</name>
</gene>
<dbReference type="Proteomes" id="UP000281118">
    <property type="component" value="Unassembled WGS sequence"/>
</dbReference>
<organism evidence="1 2">
    <name type="scientific">Variovorax guangxiensis</name>
    <dbReference type="NCBI Taxonomy" id="1775474"/>
    <lineage>
        <taxon>Bacteria</taxon>
        <taxon>Pseudomonadati</taxon>
        <taxon>Pseudomonadota</taxon>
        <taxon>Betaproteobacteria</taxon>
        <taxon>Burkholderiales</taxon>
        <taxon>Comamonadaceae</taxon>
        <taxon>Variovorax</taxon>
    </lineage>
</organism>
<dbReference type="EMBL" id="RXFT01000003">
    <property type="protein sequence ID" value="RUR67537.1"/>
    <property type="molecule type" value="Genomic_DNA"/>
</dbReference>
<evidence type="ECO:0000313" key="2">
    <source>
        <dbReference type="Proteomes" id="UP000281118"/>
    </source>
</evidence>
<comment type="caution">
    <text evidence="1">The sequence shown here is derived from an EMBL/GenBank/DDBJ whole genome shotgun (WGS) entry which is preliminary data.</text>
</comment>
<dbReference type="RefSeq" id="WP_126021676.1">
    <property type="nucleotide sequence ID" value="NZ_RXFT01000003.1"/>
</dbReference>
<reference evidence="1 2" key="1">
    <citation type="submission" date="2018-12" db="EMBL/GenBank/DDBJ databases">
        <title>The genome sequences of Variovorax guangxiensis DSM 27352.</title>
        <authorList>
            <person name="Gao J."/>
            <person name="Sun J."/>
        </authorList>
    </citation>
    <scope>NUCLEOTIDE SEQUENCE [LARGE SCALE GENOMIC DNA]</scope>
    <source>
        <strain evidence="1 2">DSM 27352</strain>
    </source>
</reference>
<evidence type="ECO:0000313" key="1">
    <source>
        <dbReference type="EMBL" id="RUR67537.1"/>
    </source>
</evidence>